<dbReference type="Pfam" id="PF01497">
    <property type="entry name" value="Peripla_BP_2"/>
    <property type="match status" value="1"/>
</dbReference>
<dbReference type="SUPFAM" id="SSF53807">
    <property type="entry name" value="Helical backbone' metal receptor"/>
    <property type="match status" value="1"/>
</dbReference>
<protein>
    <submittedName>
        <fullName evidence="2">Hemin ABC transporter substrate-binding protein</fullName>
    </submittedName>
</protein>
<dbReference type="InterPro" id="IPR002491">
    <property type="entry name" value="ABC_transptr_periplasmic_BD"/>
</dbReference>
<dbReference type="Proteomes" id="UP000297475">
    <property type="component" value="Unassembled WGS sequence"/>
</dbReference>
<evidence type="ECO:0000259" key="1">
    <source>
        <dbReference type="PROSITE" id="PS50983"/>
    </source>
</evidence>
<keyword evidence="3" id="KW-1185">Reference proteome</keyword>
<dbReference type="InterPro" id="IPR050902">
    <property type="entry name" value="ABC_Transporter_SBP"/>
</dbReference>
<organism evidence="2 3">
    <name type="scientific">Natronospirillum operosum</name>
    <dbReference type="NCBI Taxonomy" id="2759953"/>
    <lineage>
        <taxon>Bacteria</taxon>
        <taxon>Pseudomonadati</taxon>
        <taxon>Pseudomonadota</taxon>
        <taxon>Gammaproteobacteria</taxon>
        <taxon>Oceanospirillales</taxon>
        <taxon>Natronospirillaceae</taxon>
        <taxon>Natronospirillum</taxon>
    </lineage>
</organism>
<dbReference type="EMBL" id="SRMF01000012">
    <property type="protein sequence ID" value="TGG90603.1"/>
    <property type="molecule type" value="Genomic_DNA"/>
</dbReference>
<dbReference type="Gene3D" id="3.40.50.1980">
    <property type="entry name" value="Nitrogenase molybdenum iron protein domain"/>
    <property type="match status" value="2"/>
</dbReference>
<gene>
    <name evidence="2" type="ORF">E4656_17900</name>
</gene>
<dbReference type="PANTHER" id="PTHR30535">
    <property type="entry name" value="VITAMIN B12-BINDING PROTEIN"/>
    <property type="match status" value="1"/>
</dbReference>
<dbReference type="PANTHER" id="PTHR30535:SF4">
    <property type="entry name" value="HEMIN-BINDING PERIPLASMIC PROTEIN HMUT"/>
    <property type="match status" value="1"/>
</dbReference>
<accession>A0A4Z0W1U6</accession>
<evidence type="ECO:0000313" key="2">
    <source>
        <dbReference type="EMBL" id="TGG90603.1"/>
    </source>
</evidence>
<feature type="domain" description="Fe/B12 periplasmic-binding" evidence="1">
    <location>
        <begin position="60"/>
        <end position="308"/>
    </location>
</feature>
<proteinExistence type="predicted"/>
<dbReference type="OrthoDB" id="9797736at2"/>
<reference evidence="2 3" key="1">
    <citation type="submission" date="2019-04" db="EMBL/GenBank/DDBJ databases">
        <title>Natronospirillum operosus gen. nov., sp. nov., a haloalkaliphilic satellite isolated from decaying biomass of laboratory culture of cyanobacterium Geitlerinema sp. and proposal of Natronospirillaceae fam. nov. and Saccharospirillaceae fam. nov.</title>
        <authorList>
            <person name="Kevbrin V."/>
            <person name="Boltyanskaya Y."/>
            <person name="Koziaeva V."/>
            <person name="Grouzdev D.S."/>
            <person name="Park M."/>
            <person name="Cho J."/>
        </authorList>
    </citation>
    <scope>NUCLEOTIDE SEQUENCE [LARGE SCALE GENOMIC DNA]</scope>
    <source>
        <strain evidence="2 3">G-116</strain>
    </source>
</reference>
<dbReference type="PROSITE" id="PS50983">
    <property type="entry name" value="FE_B12_PBP"/>
    <property type="match status" value="1"/>
</dbReference>
<evidence type="ECO:0000313" key="3">
    <source>
        <dbReference type="Proteomes" id="UP000297475"/>
    </source>
</evidence>
<comment type="caution">
    <text evidence="2">The sequence shown here is derived from an EMBL/GenBank/DDBJ whole genome shotgun (WGS) entry which is preliminary data.</text>
</comment>
<name>A0A4Z0W1U6_9GAMM</name>
<sequence>MASPLCSFSVNVMKANRRASSGARWPRRCHMLRTDRRCTGQRLMALCLLLWSGLAGAAERIVVADGALTEILYALGAEDRIVGVDTTSIYPPEAEDLPNIGYLRALSAEGILSLSPDLLLTTQDAGPSAVLNQLRQANLRVEMLEADYSASGTQALIERVGQIVGLEDEAEALGQELRDQVEAARDQIDPDTRILFVLRGGGRGFMVSGSGTRAHALIELTGASNPLAAMDGYKPLANEAALELAPDVILVSHMEGDVAALYEHPALQHTPAARHGRIHSIDDTHWLQFGPRLGEAVTELSELIRNGQGDTAGLSADSRMTP</sequence>
<dbReference type="AlphaFoldDB" id="A0A4Z0W1U6"/>